<name>A0A438IBW6_VITVI</name>
<dbReference type="GO" id="GO:0034220">
    <property type="term" value="P:monoatomic ion transmembrane transport"/>
    <property type="evidence" value="ECO:0007669"/>
    <property type="project" value="UniProtKB-KW"/>
</dbReference>
<accession>A0A438IBW6</accession>
<dbReference type="EMBL" id="QGNW01000123">
    <property type="protein sequence ID" value="RVW94213.1"/>
    <property type="molecule type" value="Genomic_DNA"/>
</dbReference>
<evidence type="ECO:0000313" key="10">
    <source>
        <dbReference type="Proteomes" id="UP000288805"/>
    </source>
</evidence>
<evidence type="ECO:0000256" key="2">
    <source>
        <dbReference type="ARBA" id="ARBA00007079"/>
    </source>
</evidence>
<comment type="caution">
    <text evidence="9">The sequence shown here is derived from an EMBL/GenBank/DDBJ whole genome shotgun (WGS) entry which is preliminary data.</text>
</comment>
<keyword evidence="8" id="KW-0407">Ion channel</keyword>
<keyword evidence="4" id="KW-0812">Transmembrane</keyword>
<evidence type="ECO:0000313" key="9">
    <source>
        <dbReference type="EMBL" id="RVW94213.1"/>
    </source>
</evidence>
<keyword evidence="6" id="KW-0406">Ion transport</keyword>
<evidence type="ECO:0000256" key="7">
    <source>
        <dbReference type="ARBA" id="ARBA00023136"/>
    </source>
</evidence>
<dbReference type="PANTHER" id="PTHR31086">
    <property type="entry name" value="ALUMINUM-ACTIVATED MALATE TRANSPORTER 10"/>
    <property type="match status" value="1"/>
</dbReference>
<dbReference type="SUPFAM" id="SSF53474">
    <property type="entry name" value="alpha/beta-Hydrolases"/>
    <property type="match status" value="1"/>
</dbReference>
<keyword evidence="7" id="KW-0472">Membrane</keyword>
<evidence type="ECO:0000256" key="1">
    <source>
        <dbReference type="ARBA" id="ARBA00004141"/>
    </source>
</evidence>
<evidence type="ECO:0000256" key="4">
    <source>
        <dbReference type="ARBA" id="ARBA00022692"/>
    </source>
</evidence>
<organism evidence="9 10">
    <name type="scientific">Vitis vinifera</name>
    <name type="common">Grape</name>
    <dbReference type="NCBI Taxonomy" id="29760"/>
    <lineage>
        <taxon>Eukaryota</taxon>
        <taxon>Viridiplantae</taxon>
        <taxon>Streptophyta</taxon>
        <taxon>Embryophyta</taxon>
        <taxon>Tracheophyta</taxon>
        <taxon>Spermatophyta</taxon>
        <taxon>Magnoliopsida</taxon>
        <taxon>eudicotyledons</taxon>
        <taxon>Gunneridae</taxon>
        <taxon>Pentapetalae</taxon>
        <taxon>rosids</taxon>
        <taxon>Vitales</taxon>
        <taxon>Vitaceae</taxon>
        <taxon>Viteae</taxon>
        <taxon>Vitis</taxon>
    </lineage>
</organism>
<evidence type="ECO:0000256" key="6">
    <source>
        <dbReference type="ARBA" id="ARBA00023065"/>
    </source>
</evidence>
<dbReference type="GO" id="GO:0015743">
    <property type="term" value="P:malate transport"/>
    <property type="evidence" value="ECO:0007669"/>
    <property type="project" value="InterPro"/>
</dbReference>
<proteinExistence type="inferred from homology"/>
<comment type="subcellular location">
    <subcellularLocation>
        <location evidence="1">Membrane</location>
        <topology evidence="1">Multi-pass membrane protein</topology>
    </subcellularLocation>
</comment>
<dbReference type="Proteomes" id="UP000288805">
    <property type="component" value="Unassembled WGS sequence"/>
</dbReference>
<dbReference type="Pfam" id="PF11744">
    <property type="entry name" value="ALMT"/>
    <property type="match status" value="1"/>
</dbReference>
<dbReference type="InterPro" id="IPR020966">
    <property type="entry name" value="ALMT"/>
</dbReference>
<keyword evidence="5" id="KW-1133">Transmembrane helix</keyword>
<sequence length="170" mass="19564">MNIQGYTIGNLIIDHFSDFNSRIAYAHQVGLLSDELYEVIIPPTTWVDGGFGKDVLEFLLKGMWLLIEPWLQECYPQPSSLFVSIGIYPMWAGDDLYKLVASNVEKLGNFLKGFSGEYFRVSGDGESKDSKTILQGYKNYIKLHLFTFLNLQTNFARWEPGHGRFRFRHP</sequence>
<evidence type="ECO:0000256" key="5">
    <source>
        <dbReference type="ARBA" id="ARBA00022989"/>
    </source>
</evidence>
<keyword evidence="3" id="KW-0813">Transport</keyword>
<evidence type="ECO:0000256" key="8">
    <source>
        <dbReference type="ARBA" id="ARBA00023303"/>
    </source>
</evidence>
<dbReference type="GO" id="GO:0016020">
    <property type="term" value="C:membrane"/>
    <property type="evidence" value="ECO:0007669"/>
    <property type="project" value="UniProtKB-SubCell"/>
</dbReference>
<dbReference type="AlphaFoldDB" id="A0A438IBW6"/>
<reference evidence="9 10" key="1">
    <citation type="journal article" date="2018" name="PLoS Genet.">
        <title>Population sequencing reveals clonal diversity and ancestral inbreeding in the grapevine cultivar Chardonnay.</title>
        <authorList>
            <person name="Roach M.J."/>
            <person name="Johnson D.L."/>
            <person name="Bohlmann J."/>
            <person name="van Vuuren H.J."/>
            <person name="Jones S.J."/>
            <person name="Pretorius I.S."/>
            <person name="Schmidt S.A."/>
            <person name="Borneman A.R."/>
        </authorList>
    </citation>
    <scope>NUCLEOTIDE SEQUENCE [LARGE SCALE GENOMIC DNA]</scope>
    <source>
        <strain evidence="10">cv. Chardonnay</strain>
        <tissue evidence="9">Leaf</tissue>
    </source>
</reference>
<protein>
    <submittedName>
        <fullName evidence="9">Aluminum-activated malate transporter 8</fullName>
    </submittedName>
</protein>
<gene>
    <name evidence="9" type="primary">ALMT8_10</name>
    <name evidence="9" type="ORF">CK203_034762</name>
</gene>
<evidence type="ECO:0000256" key="3">
    <source>
        <dbReference type="ARBA" id="ARBA00022448"/>
    </source>
</evidence>
<comment type="similarity">
    <text evidence="2">Belongs to the aromatic acid exporter (TC 2.A.85) family.</text>
</comment>
<dbReference type="InterPro" id="IPR029058">
    <property type="entry name" value="AB_hydrolase_fold"/>
</dbReference>